<dbReference type="SMART" id="SM00947">
    <property type="entry name" value="Pro_CA"/>
    <property type="match status" value="1"/>
</dbReference>
<keyword evidence="3 7" id="KW-0479">Metal-binding</keyword>
<dbReference type="EC" id="4.2.1.1" evidence="2"/>
<comment type="function">
    <text evidence="5">Catalyzes the reversible hydration of carbon dioxide to form bicarbonate.</text>
</comment>
<evidence type="ECO:0000256" key="3">
    <source>
        <dbReference type="ARBA" id="ARBA00022723"/>
    </source>
</evidence>
<evidence type="ECO:0000256" key="4">
    <source>
        <dbReference type="ARBA" id="ARBA00022833"/>
    </source>
</evidence>
<dbReference type="OrthoDB" id="8968066at2"/>
<feature type="binding site" evidence="7">
    <location>
        <position position="89"/>
    </location>
    <ligand>
        <name>Zn(2+)</name>
        <dbReference type="ChEBI" id="CHEBI:29105"/>
    </ligand>
</feature>
<proteinExistence type="inferred from homology"/>
<dbReference type="AlphaFoldDB" id="A0A3E0HWD0"/>
<keyword evidence="9" id="KW-1185">Reference proteome</keyword>
<accession>A0A3E0HWD0</accession>
<sequence length="168" mass="18570">MTAIDELLERNAALVDRTRGDRSSASPSLHIAVLTCMDARIRVFELFGLQQGEAHVLRNGGGVVTDDVIRSLALSQRKLGTREIMVVQHTSCGLSMTTDDEFKDELEADTGLRPTWAVEAFKEVKDSVRTSMARLRHSVFLPHKESIRGFVYDVHNGALHEVLSPGQG</sequence>
<dbReference type="GO" id="GO:0004089">
    <property type="term" value="F:carbonate dehydratase activity"/>
    <property type="evidence" value="ECO:0007669"/>
    <property type="project" value="UniProtKB-EC"/>
</dbReference>
<evidence type="ECO:0000256" key="6">
    <source>
        <dbReference type="ARBA" id="ARBA00048348"/>
    </source>
</evidence>
<evidence type="ECO:0000256" key="2">
    <source>
        <dbReference type="ARBA" id="ARBA00012925"/>
    </source>
</evidence>
<dbReference type="GO" id="GO:0008270">
    <property type="term" value="F:zinc ion binding"/>
    <property type="evidence" value="ECO:0007669"/>
    <property type="project" value="InterPro"/>
</dbReference>
<dbReference type="RefSeq" id="WP_116174757.1">
    <property type="nucleotide sequence ID" value="NZ_CP144375.1"/>
</dbReference>
<dbReference type="SUPFAM" id="SSF53056">
    <property type="entry name" value="beta-carbonic anhydrase, cab"/>
    <property type="match status" value="1"/>
</dbReference>
<comment type="caution">
    <text evidence="8">The sequence shown here is derived from an EMBL/GenBank/DDBJ whole genome shotgun (WGS) entry which is preliminary data.</text>
</comment>
<dbReference type="CDD" id="cd03379">
    <property type="entry name" value="beta_CA_cladeD"/>
    <property type="match status" value="1"/>
</dbReference>
<dbReference type="InterPro" id="IPR001765">
    <property type="entry name" value="Carbonic_anhydrase"/>
</dbReference>
<feature type="binding site" evidence="7">
    <location>
        <position position="38"/>
    </location>
    <ligand>
        <name>Zn(2+)</name>
        <dbReference type="ChEBI" id="CHEBI:29105"/>
    </ligand>
</feature>
<evidence type="ECO:0000256" key="1">
    <source>
        <dbReference type="ARBA" id="ARBA00006217"/>
    </source>
</evidence>
<evidence type="ECO:0000256" key="5">
    <source>
        <dbReference type="ARBA" id="ARBA00024993"/>
    </source>
</evidence>
<dbReference type="PANTHER" id="PTHR43175:SF3">
    <property type="entry name" value="CARBON DISULFIDE HYDROLASE"/>
    <property type="match status" value="1"/>
</dbReference>
<evidence type="ECO:0000313" key="9">
    <source>
        <dbReference type="Proteomes" id="UP000256269"/>
    </source>
</evidence>
<reference evidence="8 9" key="1">
    <citation type="submission" date="2018-08" db="EMBL/GenBank/DDBJ databases">
        <title>Genomic Encyclopedia of Archaeal and Bacterial Type Strains, Phase II (KMG-II): from individual species to whole genera.</title>
        <authorList>
            <person name="Goeker M."/>
        </authorList>
    </citation>
    <scope>NUCLEOTIDE SEQUENCE [LARGE SCALE GENOMIC DNA]</scope>
    <source>
        <strain evidence="8 9">DSM 45791</strain>
    </source>
</reference>
<dbReference type="Pfam" id="PF00484">
    <property type="entry name" value="Pro_CA"/>
    <property type="match status" value="1"/>
</dbReference>
<gene>
    <name evidence="8" type="ORF">BCF44_104531</name>
</gene>
<keyword evidence="4 7" id="KW-0862">Zinc</keyword>
<comment type="cofactor">
    <cofactor evidence="7">
        <name>Zn(2+)</name>
        <dbReference type="ChEBI" id="CHEBI:29105"/>
    </cofactor>
    <text evidence="7">Binds 1 zinc ion per subunit.</text>
</comment>
<name>A0A3E0HWD0_9PSEU</name>
<dbReference type="EMBL" id="QUNO01000004">
    <property type="protein sequence ID" value="REH50255.1"/>
    <property type="molecule type" value="Genomic_DNA"/>
</dbReference>
<comment type="similarity">
    <text evidence="1">Belongs to the beta-class carbonic anhydrase family.</text>
</comment>
<dbReference type="InterPro" id="IPR036874">
    <property type="entry name" value="Carbonic_anhydrase_sf"/>
</dbReference>
<organism evidence="8 9">
    <name type="scientific">Kutzneria buriramensis</name>
    <dbReference type="NCBI Taxonomy" id="1045776"/>
    <lineage>
        <taxon>Bacteria</taxon>
        <taxon>Bacillati</taxon>
        <taxon>Actinomycetota</taxon>
        <taxon>Actinomycetes</taxon>
        <taxon>Pseudonocardiales</taxon>
        <taxon>Pseudonocardiaceae</taxon>
        <taxon>Kutzneria</taxon>
    </lineage>
</organism>
<evidence type="ECO:0000313" key="8">
    <source>
        <dbReference type="EMBL" id="REH50255.1"/>
    </source>
</evidence>
<dbReference type="Proteomes" id="UP000256269">
    <property type="component" value="Unassembled WGS sequence"/>
</dbReference>
<dbReference type="PANTHER" id="PTHR43175">
    <property type="entry name" value="CARBONIC ANHYDRASE"/>
    <property type="match status" value="1"/>
</dbReference>
<evidence type="ECO:0000256" key="7">
    <source>
        <dbReference type="PIRSR" id="PIRSR601765-1"/>
    </source>
</evidence>
<comment type="catalytic activity">
    <reaction evidence="6">
        <text>hydrogencarbonate + H(+) = CO2 + H2O</text>
        <dbReference type="Rhea" id="RHEA:10748"/>
        <dbReference type="ChEBI" id="CHEBI:15377"/>
        <dbReference type="ChEBI" id="CHEBI:15378"/>
        <dbReference type="ChEBI" id="CHEBI:16526"/>
        <dbReference type="ChEBI" id="CHEBI:17544"/>
        <dbReference type="EC" id="4.2.1.1"/>
    </reaction>
</comment>
<feature type="binding site" evidence="7">
    <location>
        <position position="36"/>
    </location>
    <ligand>
        <name>Zn(2+)</name>
        <dbReference type="ChEBI" id="CHEBI:29105"/>
    </ligand>
</feature>
<dbReference type="Gene3D" id="3.40.1050.10">
    <property type="entry name" value="Carbonic anhydrase"/>
    <property type="match status" value="1"/>
</dbReference>
<protein>
    <recommendedName>
        <fullName evidence="2">carbonic anhydrase</fullName>
        <ecNumber evidence="2">4.2.1.1</ecNumber>
    </recommendedName>
</protein>
<feature type="binding site" evidence="7">
    <location>
        <position position="92"/>
    </location>
    <ligand>
        <name>Zn(2+)</name>
        <dbReference type="ChEBI" id="CHEBI:29105"/>
    </ligand>
</feature>